<evidence type="ECO:0000313" key="3">
    <source>
        <dbReference type="Proteomes" id="UP001500886"/>
    </source>
</evidence>
<evidence type="ECO:0000313" key="2">
    <source>
        <dbReference type="EMBL" id="GAA2716751.1"/>
    </source>
</evidence>
<keyword evidence="3" id="KW-1185">Reference proteome</keyword>
<sequence>MDRARVVEVWAPSGDRHRVGTGYLISSRLVLTAHHAVADTPAPEQVGVRLLDPAGGTTWMAAERVWPAGPVDLVAHPEQDGALLRIVDPAWRPPRVEPVRFGRIAGEARVPCLGLGFPDAATDRARPRRRDTLAVRGHVDPLHALKSGMVTVHVDTGIVPRRAAGGGSHWSGASGTAVFCGPLLVAVLATDRKIADTANVLDAVPVTTLLASPGFRRVLEEEGVHCFAEDVPAPVPMPLSGEEDAEPAYSPLAMAPVSRAHRTRTAAGAGAAAVLAALVVLLVLLARQPDAVRLPAAAAAGALAAWAVVRARRPRWPGAARAAARQALAETVRQAAGERRRHLLGRDTVAINVTFTTLPDAGRGPRSAPPAGDFEGIARYFAALRPQRLVVTGGPGAGKTLLANELVHRLLAQERSEGPVPVPAGLAGWDTATPFADWFGALLAREYLGGSETAARDLLAFGRILPVLDGLDEMDEAGTGRRHAAAALAQLNEFTGPLVLTCREEDYATLGRDGARLLDCATVRIDAVGAPDRRLYLDRRAHDRSRLAGLEAELSEPDTALGALLGSPWMLTLASITSQSDEGARVLRSFIGVPASAAHVRRLRDVLLGRLVPTLCRPDPGHGPQPYPDAEAVTRWLRLLAAHLHGGPAGRDLAVHRLWPVAGPRAARYAAAAITLACWLPAFVLLALCLRQRGGFPFPGTLLLLLLVPAPLVAAWGARARAIQPRRVLHQRLRSALGWQRIGLGALLGCVLMPPLVPLFGAGYAGAAATAFALVFGFGLALSVRADIDRRFLVAGALPVALGLTVAAGRLAGPLGDFIGVIAGCGGGALALAVGVPLGLWAARRADGGAPDPDPPGAPTPLAPLRGDAAAGLVAGTLVTGIALYATLTVPWLRVGWPLAVPTSLACGLAAGPGFVADVTRQYAGVVLATRGRLPWNVVGFLRWCHRAGLLRSAGTVYQFRHEDLLAWLRERERA</sequence>
<feature type="transmembrane region" description="Helical" evidence="1">
    <location>
        <begin position="266"/>
        <end position="286"/>
    </location>
</feature>
<reference evidence="3" key="1">
    <citation type="journal article" date="2019" name="Int. J. Syst. Evol. Microbiol.">
        <title>The Global Catalogue of Microorganisms (GCM) 10K type strain sequencing project: providing services to taxonomists for standard genome sequencing and annotation.</title>
        <authorList>
            <consortium name="The Broad Institute Genomics Platform"/>
            <consortium name="The Broad Institute Genome Sequencing Center for Infectious Disease"/>
            <person name="Wu L."/>
            <person name="Ma J."/>
        </authorList>
    </citation>
    <scope>NUCLEOTIDE SEQUENCE [LARGE SCALE GENOMIC DNA]</scope>
    <source>
        <strain evidence="3">JCM 4542</strain>
    </source>
</reference>
<keyword evidence="1" id="KW-0812">Transmembrane</keyword>
<feature type="transmembrane region" description="Helical" evidence="1">
    <location>
        <begin position="666"/>
        <end position="688"/>
    </location>
</feature>
<feature type="transmembrane region" description="Helical" evidence="1">
    <location>
        <begin position="739"/>
        <end position="757"/>
    </location>
</feature>
<organism evidence="2 3">
    <name type="scientific">Streptomyces luteosporeus</name>
    <dbReference type="NCBI Taxonomy" id="173856"/>
    <lineage>
        <taxon>Bacteria</taxon>
        <taxon>Bacillati</taxon>
        <taxon>Actinomycetota</taxon>
        <taxon>Actinomycetes</taxon>
        <taxon>Kitasatosporales</taxon>
        <taxon>Streptomycetaceae</taxon>
        <taxon>Streptomyces</taxon>
    </lineage>
</organism>
<dbReference type="InterPro" id="IPR027417">
    <property type="entry name" value="P-loop_NTPase"/>
</dbReference>
<evidence type="ECO:0008006" key="4">
    <source>
        <dbReference type="Google" id="ProtNLM"/>
    </source>
</evidence>
<dbReference type="RefSeq" id="WP_344435520.1">
    <property type="nucleotide sequence ID" value="NZ_BAAASL010000009.1"/>
</dbReference>
<dbReference type="SUPFAM" id="SSF52540">
    <property type="entry name" value="P-loop containing nucleoside triphosphate hydrolases"/>
    <property type="match status" value="1"/>
</dbReference>
<protein>
    <recommendedName>
        <fullName evidence="4">Serine protease</fullName>
    </recommendedName>
</protein>
<keyword evidence="1" id="KW-1133">Transmembrane helix</keyword>
<evidence type="ECO:0000256" key="1">
    <source>
        <dbReference type="SAM" id="Phobius"/>
    </source>
</evidence>
<dbReference type="Proteomes" id="UP001500886">
    <property type="component" value="Unassembled WGS sequence"/>
</dbReference>
<name>A0ABP6G5T9_9ACTN</name>
<feature type="transmembrane region" description="Helical" evidence="1">
    <location>
        <begin position="791"/>
        <end position="812"/>
    </location>
</feature>
<proteinExistence type="predicted"/>
<gene>
    <name evidence="2" type="ORF">GCM10010315_28450</name>
</gene>
<comment type="caution">
    <text evidence="2">The sequence shown here is derived from an EMBL/GenBank/DDBJ whole genome shotgun (WGS) entry which is preliminary data.</text>
</comment>
<feature type="transmembrane region" description="Helical" evidence="1">
    <location>
        <begin position="700"/>
        <end position="718"/>
    </location>
</feature>
<dbReference type="InterPro" id="IPR009003">
    <property type="entry name" value="Peptidase_S1_PA"/>
</dbReference>
<feature type="transmembrane region" description="Helical" evidence="1">
    <location>
        <begin position="292"/>
        <end position="309"/>
    </location>
</feature>
<feature type="transmembrane region" description="Helical" evidence="1">
    <location>
        <begin position="763"/>
        <end position="784"/>
    </location>
</feature>
<dbReference type="SUPFAM" id="SSF50494">
    <property type="entry name" value="Trypsin-like serine proteases"/>
    <property type="match status" value="1"/>
</dbReference>
<dbReference type="Gene3D" id="3.40.50.300">
    <property type="entry name" value="P-loop containing nucleotide triphosphate hydrolases"/>
    <property type="match status" value="1"/>
</dbReference>
<accession>A0ABP6G5T9</accession>
<feature type="transmembrane region" description="Helical" evidence="1">
    <location>
        <begin position="818"/>
        <end position="843"/>
    </location>
</feature>
<keyword evidence="1" id="KW-0472">Membrane</keyword>
<dbReference type="EMBL" id="BAAASL010000009">
    <property type="protein sequence ID" value="GAA2716751.1"/>
    <property type="molecule type" value="Genomic_DNA"/>
</dbReference>